<sequence length="128" mass="13670">MNPTHKRIAEMAAGWEGSKAEITLSPRDAQLLTERGAKVKPGRREFDPATIAAPDLCAAVEEMLLDSIRDELGIEKEAPKAEPVGDDGLDKKTVAELRALAAAESVAVSADVKKADVIEAIRKARAPK</sequence>
<organism evidence="1 2">
    <name type="scientific">Gemmata massiliana</name>
    <dbReference type="NCBI Taxonomy" id="1210884"/>
    <lineage>
        <taxon>Bacteria</taxon>
        <taxon>Pseudomonadati</taxon>
        <taxon>Planctomycetota</taxon>
        <taxon>Planctomycetia</taxon>
        <taxon>Gemmatales</taxon>
        <taxon>Gemmataceae</taxon>
        <taxon>Gemmata</taxon>
    </lineage>
</organism>
<dbReference type="RefSeq" id="WP_162667623.1">
    <property type="nucleotide sequence ID" value="NZ_LR593886.1"/>
</dbReference>
<name>A0A6P2CUZ6_9BACT</name>
<dbReference type="KEGG" id="gms:SOIL9_49030"/>
<evidence type="ECO:0008006" key="3">
    <source>
        <dbReference type="Google" id="ProtNLM"/>
    </source>
</evidence>
<keyword evidence="2" id="KW-1185">Reference proteome</keyword>
<gene>
    <name evidence="1" type="ORF">SOIL9_49030</name>
</gene>
<evidence type="ECO:0000313" key="1">
    <source>
        <dbReference type="EMBL" id="VTR92811.1"/>
    </source>
</evidence>
<dbReference type="Proteomes" id="UP000464178">
    <property type="component" value="Chromosome"/>
</dbReference>
<dbReference type="EMBL" id="LR593886">
    <property type="protein sequence ID" value="VTR92811.1"/>
    <property type="molecule type" value="Genomic_DNA"/>
</dbReference>
<evidence type="ECO:0000313" key="2">
    <source>
        <dbReference type="Proteomes" id="UP000464178"/>
    </source>
</evidence>
<accession>A0A6P2CUZ6</accession>
<dbReference type="AlphaFoldDB" id="A0A6P2CUZ6"/>
<protein>
    <recommendedName>
        <fullName evidence="3">Rho termination factor N-terminal domain-containing protein</fullName>
    </recommendedName>
</protein>
<reference evidence="1 2" key="1">
    <citation type="submission" date="2019-05" db="EMBL/GenBank/DDBJ databases">
        <authorList>
            <consortium name="Science for Life Laboratories"/>
        </authorList>
    </citation>
    <scope>NUCLEOTIDE SEQUENCE [LARGE SCALE GENOMIC DNA]</scope>
    <source>
        <strain evidence="1">Soil9</strain>
    </source>
</reference>
<proteinExistence type="predicted"/>